<keyword evidence="2" id="KW-1185">Reference proteome</keyword>
<organism evidence="1 2">
    <name type="scientific">Sphaerobolus stellatus (strain SS14)</name>
    <dbReference type="NCBI Taxonomy" id="990650"/>
    <lineage>
        <taxon>Eukaryota</taxon>
        <taxon>Fungi</taxon>
        <taxon>Dikarya</taxon>
        <taxon>Basidiomycota</taxon>
        <taxon>Agaricomycotina</taxon>
        <taxon>Agaricomycetes</taxon>
        <taxon>Phallomycetidae</taxon>
        <taxon>Geastrales</taxon>
        <taxon>Sphaerobolaceae</taxon>
        <taxon>Sphaerobolus</taxon>
    </lineage>
</organism>
<dbReference type="AlphaFoldDB" id="A0A0C9VEK0"/>
<reference evidence="1 2" key="1">
    <citation type="submission" date="2014-06" db="EMBL/GenBank/DDBJ databases">
        <title>Evolutionary Origins and Diversification of the Mycorrhizal Mutualists.</title>
        <authorList>
            <consortium name="DOE Joint Genome Institute"/>
            <consortium name="Mycorrhizal Genomics Consortium"/>
            <person name="Kohler A."/>
            <person name="Kuo A."/>
            <person name="Nagy L.G."/>
            <person name="Floudas D."/>
            <person name="Copeland A."/>
            <person name="Barry K.W."/>
            <person name="Cichocki N."/>
            <person name="Veneault-Fourrey C."/>
            <person name="LaButti K."/>
            <person name="Lindquist E.A."/>
            <person name="Lipzen A."/>
            <person name="Lundell T."/>
            <person name="Morin E."/>
            <person name="Murat C."/>
            <person name="Riley R."/>
            <person name="Ohm R."/>
            <person name="Sun H."/>
            <person name="Tunlid A."/>
            <person name="Henrissat B."/>
            <person name="Grigoriev I.V."/>
            <person name="Hibbett D.S."/>
            <person name="Martin F."/>
        </authorList>
    </citation>
    <scope>NUCLEOTIDE SEQUENCE [LARGE SCALE GENOMIC DNA]</scope>
    <source>
        <strain evidence="1 2">SS14</strain>
    </source>
</reference>
<accession>A0A0C9VEK0</accession>
<proteinExistence type="predicted"/>
<dbReference type="OrthoDB" id="3259165at2759"/>
<dbReference type="Proteomes" id="UP000054279">
    <property type="component" value="Unassembled WGS sequence"/>
</dbReference>
<name>A0A0C9VEK0_SPHS4</name>
<dbReference type="EMBL" id="KN837149">
    <property type="protein sequence ID" value="KIJ39822.1"/>
    <property type="molecule type" value="Genomic_DNA"/>
</dbReference>
<sequence>MNARAVKNHIHSKLISQKFERTQLEQAYHHHVTQEKDHAQMKALLKHSNKTISNLVGKYNRLVDLMRDLKKCNKALLRAQIPPILQTQQLFCLDIYDDIWNEVGLDDNDGAEPPGWLSNNKI</sequence>
<dbReference type="HOGENOM" id="CLU_004552_4_0_1"/>
<evidence type="ECO:0000313" key="2">
    <source>
        <dbReference type="Proteomes" id="UP000054279"/>
    </source>
</evidence>
<protein>
    <submittedName>
        <fullName evidence="1">Uncharacterized protein</fullName>
    </submittedName>
</protein>
<evidence type="ECO:0000313" key="1">
    <source>
        <dbReference type="EMBL" id="KIJ39822.1"/>
    </source>
</evidence>
<gene>
    <name evidence="1" type="ORF">M422DRAFT_174765</name>
</gene>